<dbReference type="FunFam" id="3.40.50.300:FF:000016">
    <property type="entry name" value="Oligopeptide ABC transporter ATP-binding component"/>
    <property type="match status" value="1"/>
</dbReference>
<evidence type="ECO:0000256" key="3">
    <source>
        <dbReference type="ARBA" id="ARBA00022448"/>
    </source>
</evidence>
<dbReference type="NCBIfam" id="TIGR01727">
    <property type="entry name" value="oligo_HPY"/>
    <property type="match status" value="1"/>
</dbReference>
<evidence type="ECO:0000259" key="8">
    <source>
        <dbReference type="PROSITE" id="PS50893"/>
    </source>
</evidence>
<evidence type="ECO:0000313" key="10">
    <source>
        <dbReference type="Proteomes" id="UP000630353"/>
    </source>
</evidence>
<dbReference type="GO" id="GO:0005524">
    <property type="term" value="F:ATP binding"/>
    <property type="evidence" value="ECO:0007669"/>
    <property type="project" value="UniProtKB-KW"/>
</dbReference>
<dbReference type="GO" id="GO:0055085">
    <property type="term" value="P:transmembrane transport"/>
    <property type="evidence" value="ECO:0007669"/>
    <property type="project" value="UniProtKB-ARBA"/>
</dbReference>
<keyword evidence="10" id="KW-1185">Reference proteome</keyword>
<evidence type="ECO:0000256" key="2">
    <source>
        <dbReference type="ARBA" id="ARBA00005417"/>
    </source>
</evidence>
<evidence type="ECO:0000256" key="7">
    <source>
        <dbReference type="ARBA" id="ARBA00023136"/>
    </source>
</evidence>
<dbReference type="InterPro" id="IPR013563">
    <property type="entry name" value="Oligopep_ABC_C"/>
</dbReference>
<dbReference type="PANTHER" id="PTHR43297">
    <property type="entry name" value="OLIGOPEPTIDE TRANSPORT ATP-BINDING PROTEIN APPD"/>
    <property type="match status" value="1"/>
</dbReference>
<dbReference type="InterPro" id="IPR027417">
    <property type="entry name" value="P-loop_NTPase"/>
</dbReference>
<keyword evidence="6 9" id="KW-0067">ATP-binding</keyword>
<organism evidence="9 10">
    <name type="scientific">Thalassobaculum fulvum</name>
    <dbReference type="NCBI Taxonomy" id="1633335"/>
    <lineage>
        <taxon>Bacteria</taxon>
        <taxon>Pseudomonadati</taxon>
        <taxon>Pseudomonadota</taxon>
        <taxon>Alphaproteobacteria</taxon>
        <taxon>Rhodospirillales</taxon>
        <taxon>Thalassobaculaceae</taxon>
        <taxon>Thalassobaculum</taxon>
    </lineage>
</organism>
<dbReference type="GO" id="GO:0016887">
    <property type="term" value="F:ATP hydrolysis activity"/>
    <property type="evidence" value="ECO:0007669"/>
    <property type="project" value="InterPro"/>
</dbReference>
<sequence length="334" mass="35761">MTEPAGFSLDVENLTVSIPLAAGTLRAVRGISFRVNQGETLCIVGESGCGKSLTSLALMGLLPAKAVRGADRLTLNGVDLTALSERQMSDVRGESMAMIFQEPMTSLNPAYTIGNQLEEALRRHRPVSRAEARERAIHLLEKVGITAAASRLQQYPHQLSGGLRQRVMIAMALMCGPDLLICDEPTTALDVTIQAQILHLLRDLQREFHMAIILITHDLGVVARMADRVAVMYAGEIVETGTAAEVFAAPSHPYTKGLLQCIPIPGRTKRGEHLGSIPGVVPSLIGEIAGCAFANRCPHAADACRSEPPARDLGPGRMVRCVLEPGAVPQMEPA</sequence>
<dbReference type="GO" id="GO:0015833">
    <property type="term" value="P:peptide transport"/>
    <property type="evidence" value="ECO:0007669"/>
    <property type="project" value="InterPro"/>
</dbReference>
<dbReference type="RefSeq" id="WP_189987266.1">
    <property type="nucleotide sequence ID" value="NZ_BMZS01000001.1"/>
</dbReference>
<evidence type="ECO:0000256" key="6">
    <source>
        <dbReference type="ARBA" id="ARBA00022840"/>
    </source>
</evidence>
<dbReference type="PANTHER" id="PTHR43297:SF2">
    <property type="entry name" value="DIPEPTIDE TRANSPORT ATP-BINDING PROTEIN DPPD"/>
    <property type="match status" value="1"/>
</dbReference>
<evidence type="ECO:0000256" key="1">
    <source>
        <dbReference type="ARBA" id="ARBA00004417"/>
    </source>
</evidence>
<protein>
    <submittedName>
        <fullName evidence="9">Peptide ABC transporter ATP-binding protein</fullName>
    </submittedName>
</protein>
<evidence type="ECO:0000313" key="9">
    <source>
        <dbReference type="EMBL" id="GHD40804.1"/>
    </source>
</evidence>
<keyword evidence="4" id="KW-1003">Cell membrane</keyword>
<dbReference type="SUPFAM" id="SSF52540">
    <property type="entry name" value="P-loop containing nucleoside triphosphate hydrolases"/>
    <property type="match status" value="1"/>
</dbReference>
<dbReference type="Gene3D" id="3.40.50.300">
    <property type="entry name" value="P-loop containing nucleotide triphosphate hydrolases"/>
    <property type="match status" value="1"/>
</dbReference>
<proteinExistence type="inferred from homology"/>
<dbReference type="Pfam" id="PF00005">
    <property type="entry name" value="ABC_tran"/>
    <property type="match status" value="1"/>
</dbReference>
<feature type="domain" description="ABC transporter" evidence="8">
    <location>
        <begin position="9"/>
        <end position="259"/>
    </location>
</feature>
<dbReference type="InterPro" id="IPR003593">
    <property type="entry name" value="AAA+_ATPase"/>
</dbReference>
<keyword evidence="5" id="KW-0547">Nucleotide-binding</keyword>
<dbReference type="InterPro" id="IPR050388">
    <property type="entry name" value="ABC_Ni/Peptide_Import"/>
</dbReference>
<dbReference type="Pfam" id="PF08352">
    <property type="entry name" value="oligo_HPY"/>
    <property type="match status" value="1"/>
</dbReference>
<keyword evidence="3" id="KW-0813">Transport</keyword>
<evidence type="ECO:0000256" key="4">
    <source>
        <dbReference type="ARBA" id="ARBA00022475"/>
    </source>
</evidence>
<reference evidence="9" key="1">
    <citation type="journal article" date="2014" name="Int. J. Syst. Evol. Microbiol.">
        <title>Complete genome sequence of Corynebacterium casei LMG S-19264T (=DSM 44701T), isolated from a smear-ripened cheese.</title>
        <authorList>
            <consortium name="US DOE Joint Genome Institute (JGI-PGF)"/>
            <person name="Walter F."/>
            <person name="Albersmeier A."/>
            <person name="Kalinowski J."/>
            <person name="Ruckert C."/>
        </authorList>
    </citation>
    <scope>NUCLEOTIDE SEQUENCE</scope>
    <source>
        <strain evidence="9">KCTC 42651</strain>
    </source>
</reference>
<evidence type="ECO:0000256" key="5">
    <source>
        <dbReference type="ARBA" id="ARBA00022741"/>
    </source>
</evidence>
<dbReference type="AlphaFoldDB" id="A0A918XP11"/>
<name>A0A918XP11_9PROT</name>
<keyword evidence="7" id="KW-0472">Membrane</keyword>
<dbReference type="PROSITE" id="PS50893">
    <property type="entry name" value="ABC_TRANSPORTER_2"/>
    <property type="match status" value="1"/>
</dbReference>
<reference evidence="9" key="2">
    <citation type="submission" date="2020-09" db="EMBL/GenBank/DDBJ databases">
        <authorList>
            <person name="Sun Q."/>
            <person name="Kim S."/>
        </authorList>
    </citation>
    <scope>NUCLEOTIDE SEQUENCE</scope>
    <source>
        <strain evidence="9">KCTC 42651</strain>
    </source>
</reference>
<dbReference type="SMART" id="SM00382">
    <property type="entry name" value="AAA"/>
    <property type="match status" value="1"/>
</dbReference>
<accession>A0A918XP11</accession>
<comment type="caution">
    <text evidence="9">The sequence shown here is derived from an EMBL/GenBank/DDBJ whole genome shotgun (WGS) entry which is preliminary data.</text>
</comment>
<comment type="subcellular location">
    <subcellularLocation>
        <location evidence="1">Cell inner membrane</location>
        <topology evidence="1">Peripheral membrane protein</topology>
    </subcellularLocation>
</comment>
<dbReference type="Proteomes" id="UP000630353">
    <property type="component" value="Unassembled WGS sequence"/>
</dbReference>
<dbReference type="GO" id="GO:0005886">
    <property type="term" value="C:plasma membrane"/>
    <property type="evidence" value="ECO:0007669"/>
    <property type="project" value="UniProtKB-SubCell"/>
</dbReference>
<dbReference type="EMBL" id="BMZS01000001">
    <property type="protein sequence ID" value="GHD40804.1"/>
    <property type="molecule type" value="Genomic_DNA"/>
</dbReference>
<dbReference type="CDD" id="cd03257">
    <property type="entry name" value="ABC_NikE_OppD_transporters"/>
    <property type="match status" value="1"/>
</dbReference>
<gene>
    <name evidence="9" type="ORF">GCM10017083_04430</name>
</gene>
<comment type="similarity">
    <text evidence="2">Belongs to the ABC transporter superfamily.</text>
</comment>
<dbReference type="InterPro" id="IPR003439">
    <property type="entry name" value="ABC_transporter-like_ATP-bd"/>
</dbReference>